<evidence type="ECO:0000313" key="1">
    <source>
        <dbReference type="EMBL" id="KAJ3435251.1"/>
    </source>
</evidence>
<reference evidence="1" key="1">
    <citation type="submission" date="2022-08" db="EMBL/GenBank/DDBJ databases">
        <title>Novel sulphate-reducing endosymbionts in the free-living metamonad Anaeramoeba.</title>
        <authorList>
            <person name="Jerlstrom-Hultqvist J."/>
            <person name="Cepicka I."/>
            <person name="Gallot-Lavallee L."/>
            <person name="Salas-Leiva D."/>
            <person name="Curtis B.A."/>
            <person name="Zahonova K."/>
            <person name="Pipaliya S."/>
            <person name="Dacks J."/>
            <person name="Roger A.J."/>
        </authorList>
    </citation>
    <scope>NUCLEOTIDE SEQUENCE</scope>
    <source>
        <strain evidence="1">Busselton2</strain>
    </source>
</reference>
<dbReference type="AlphaFoldDB" id="A0AAV7Z2S2"/>
<sequence length="161" mass="18196">MDAVDPVSAEMNCTSGKVKDRTVINIQNKTVTTICLFQEKGLFLKNRILIDSRVTKMNIGIETMAINVKTNLAMMIVIPFFEYPTMMSPGVFSPKVKKPNMDARMYIQLQLVKVPTLIVDIDFTDAFFKSLITFTETIWTLSAKMKIGNTVTNFKKSKLKA</sequence>
<gene>
    <name evidence="1" type="ORF">M0812_02382</name>
</gene>
<dbReference type="EMBL" id="JANTQA010000042">
    <property type="protein sequence ID" value="KAJ3435251.1"/>
    <property type="molecule type" value="Genomic_DNA"/>
</dbReference>
<protein>
    <submittedName>
        <fullName evidence="1">Uncharacterized protein</fullName>
    </submittedName>
</protein>
<proteinExistence type="predicted"/>
<organism evidence="1 2">
    <name type="scientific">Anaeramoeba flamelloides</name>
    <dbReference type="NCBI Taxonomy" id="1746091"/>
    <lineage>
        <taxon>Eukaryota</taxon>
        <taxon>Metamonada</taxon>
        <taxon>Anaeramoebidae</taxon>
        <taxon>Anaeramoeba</taxon>
    </lineage>
</organism>
<name>A0AAV7Z2S2_9EUKA</name>
<dbReference type="Proteomes" id="UP001146793">
    <property type="component" value="Unassembled WGS sequence"/>
</dbReference>
<comment type="caution">
    <text evidence="1">The sequence shown here is derived from an EMBL/GenBank/DDBJ whole genome shotgun (WGS) entry which is preliminary data.</text>
</comment>
<evidence type="ECO:0000313" key="2">
    <source>
        <dbReference type="Proteomes" id="UP001146793"/>
    </source>
</evidence>
<accession>A0AAV7Z2S2</accession>